<organism evidence="3 4">
    <name type="scientific">Labilithrix luteola</name>
    <dbReference type="NCBI Taxonomy" id="1391654"/>
    <lineage>
        <taxon>Bacteria</taxon>
        <taxon>Pseudomonadati</taxon>
        <taxon>Myxococcota</taxon>
        <taxon>Polyangia</taxon>
        <taxon>Polyangiales</taxon>
        <taxon>Labilitrichaceae</taxon>
        <taxon>Labilithrix</taxon>
    </lineage>
</organism>
<dbReference type="Pfam" id="PF07853">
    <property type="entry name" value="DUF1648"/>
    <property type="match status" value="1"/>
</dbReference>
<keyword evidence="1" id="KW-1133">Transmembrane helix</keyword>
<dbReference type="PANTHER" id="PTHR37810:SF5">
    <property type="entry name" value="IMMUNITY PROTEIN SDPI"/>
    <property type="match status" value="1"/>
</dbReference>
<feature type="transmembrane region" description="Helical" evidence="1">
    <location>
        <begin position="74"/>
        <end position="101"/>
    </location>
</feature>
<keyword evidence="1" id="KW-0472">Membrane</keyword>
<feature type="domain" description="DUF1648" evidence="2">
    <location>
        <begin position="8"/>
        <end position="51"/>
    </location>
</feature>
<evidence type="ECO:0000259" key="2">
    <source>
        <dbReference type="Pfam" id="PF07853"/>
    </source>
</evidence>
<dbReference type="InterPro" id="IPR025962">
    <property type="entry name" value="SdpI/YhfL"/>
</dbReference>
<dbReference type="Proteomes" id="UP000064967">
    <property type="component" value="Chromosome"/>
</dbReference>
<evidence type="ECO:0000256" key="1">
    <source>
        <dbReference type="SAM" id="Phobius"/>
    </source>
</evidence>
<evidence type="ECO:0000313" key="3">
    <source>
        <dbReference type="EMBL" id="AKU97714.1"/>
    </source>
</evidence>
<proteinExistence type="predicted"/>
<name>A0A0K1PX66_9BACT</name>
<keyword evidence="1" id="KW-0812">Transmembrane</keyword>
<dbReference type="AlphaFoldDB" id="A0A0K1PX66"/>
<dbReference type="InterPro" id="IPR012867">
    <property type="entry name" value="DUF1648"/>
</dbReference>
<dbReference type="PANTHER" id="PTHR37810">
    <property type="entry name" value="IMMUNITY PROTEIN SDPI"/>
    <property type="match status" value="1"/>
</dbReference>
<dbReference type="InterPro" id="IPR026272">
    <property type="entry name" value="SdpI"/>
</dbReference>
<evidence type="ECO:0000313" key="4">
    <source>
        <dbReference type="Proteomes" id="UP000064967"/>
    </source>
</evidence>
<dbReference type="KEGG" id="llu:AKJ09_04378"/>
<protein>
    <recommendedName>
        <fullName evidence="2">DUF1648 domain-containing protein</fullName>
    </recommendedName>
</protein>
<feature type="transmembrane region" description="Helical" evidence="1">
    <location>
        <begin position="42"/>
        <end position="62"/>
    </location>
</feature>
<dbReference type="GO" id="GO:0009636">
    <property type="term" value="P:response to toxic substance"/>
    <property type="evidence" value="ECO:0007669"/>
    <property type="project" value="TreeGrafter"/>
</dbReference>
<accession>A0A0K1PX66</accession>
<feature type="transmembrane region" description="Helical" evidence="1">
    <location>
        <begin position="155"/>
        <end position="173"/>
    </location>
</feature>
<dbReference type="PIRSF" id="PIRSF038959">
    <property type="entry name" value="SdpI"/>
    <property type="match status" value="1"/>
</dbReference>
<reference evidence="3 4" key="1">
    <citation type="submission" date="2015-08" db="EMBL/GenBank/DDBJ databases">
        <authorList>
            <person name="Babu N.S."/>
            <person name="Beckwith C.J."/>
            <person name="Beseler K.G."/>
            <person name="Brison A."/>
            <person name="Carone J.V."/>
            <person name="Caskin T.P."/>
            <person name="Diamond M."/>
            <person name="Durham M.E."/>
            <person name="Foxe J.M."/>
            <person name="Go M."/>
            <person name="Henderson B.A."/>
            <person name="Jones I.B."/>
            <person name="McGettigan J.A."/>
            <person name="Micheletti S.J."/>
            <person name="Nasrallah M.E."/>
            <person name="Ortiz D."/>
            <person name="Piller C.R."/>
            <person name="Privatt S.R."/>
            <person name="Schneider S.L."/>
            <person name="Sharp S."/>
            <person name="Smith T.C."/>
            <person name="Stanton J.D."/>
            <person name="Ullery H.E."/>
            <person name="Wilson R.J."/>
            <person name="Serrano M.G."/>
            <person name="Buck G."/>
            <person name="Lee V."/>
            <person name="Wang Y."/>
            <person name="Carvalho R."/>
            <person name="Voegtly L."/>
            <person name="Shi R."/>
            <person name="Duckworth R."/>
            <person name="Johnson A."/>
            <person name="Loviza R."/>
            <person name="Walstead R."/>
            <person name="Shah Z."/>
            <person name="Kiflezghi M."/>
            <person name="Wade K."/>
            <person name="Ball S.L."/>
            <person name="Bradley K.W."/>
            <person name="Asai D.J."/>
            <person name="Bowman C.A."/>
            <person name="Russell D.A."/>
            <person name="Pope W.H."/>
            <person name="Jacobs-Sera D."/>
            <person name="Hendrix R.W."/>
            <person name="Hatfull G.F."/>
        </authorList>
    </citation>
    <scope>NUCLEOTIDE SEQUENCE [LARGE SCALE GENOMIC DNA]</scope>
    <source>
        <strain evidence="3 4">DSM 27648</strain>
    </source>
</reference>
<sequence>MAIGLLSGTVLVTAALYTRLPELIPTHFDARGVANGWMHRSLGAWMLPSIAVVSWVIIRLGARVLPSDWKERLAASPTAVMGALTVGLLCSLQAVILYAALEHPPNVGASLGFVLGAFWCAIGLMMPKMRRNPWIGIRTAWTLSSDENWARTHRFAGYAFILGGLVAIIAAGLGCTPLAVAAIIVSSLVATIYSFILARRLPPSA</sequence>
<dbReference type="STRING" id="1391654.AKJ09_04378"/>
<keyword evidence="4" id="KW-1185">Reference proteome</keyword>
<dbReference type="Pfam" id="PF13630">
    <property type="entry name" value="SdpI"/>
    <property type="match status" value="1"/>
</dbReference>
<feature type="transmembrane region" description="Helical" evidence="1">
    <location>
        <begin position="179"/>
        <end position="198"/>
    </location>
</feature>
<feature type="transmembrane region" description="Helical" evidence="1">
    <location>
        <begin position="107"/>
        <end position="126"/>
    </location>
</feature>
<gene>
    <name evidence="3" type="ORF">AKJ09_04378</name>
</gene>
<dbReference type="EMBL" id="CP012333">
    <property type="protein sequence ID" value="AKU97714.1"/>
    <property type="molecule type" value="Genomic_DNA"/>
</dbReference>